<dbReference type="EMBL" id="CAJFDI010000005">
    <property type="protein sequence ID" value="CAD5230156.1"/>
    <property type="molecule type" value="Genomic_DNA"/>
</dbReference>
<feature type="signal peptide" evidence="2">
    <location>
        <begin position="1"/>
        <end position="19"/>
    </location>
</feature>
<name>A0A7I8XNS9_BURXY</name>
<reference evidence="3" key="1">
    <citation type="submission" date="2020-09" db="EMBL/GenBank/DDBJ databases">
        <authorList>
            <person name="Kikuchi T."/>
        </authorList>
    </citation>
    <scope>NUCLEOTIDE SEQUENCE</scope>
    <source>
        <strain evidence="3">Ka4C1</strain>
    </source>
</reference>
<dbReference type="Proteomes" id="UP000659654">
    <property type="component" value="Unassembled WGS sequence"/>
</dbReference>
<feature type="region of interest" description="Disordered" evidence="1">
    <location>
        <begin position="252"/>
        <end position="316"/>
    </location>
</feature>
<keyword evidence="4" id="KW-1185">Reference proteome</keyword>
<proteinExistence type="predicted"/>
<accession>A0A7I8XNS9</accession>
<sequence length="554" mass="62180">MTFALRQLVLWTGFVTVIAIPPSLPSSKLAFQQENYENAAPAWYQMPERPENPYVNTRSPYGPQPDKHTFVPVPSPFELPRPRTPLEMANGHIVDAAQEPHINGFFRTLNGQVTNLERYMPLLAKKLGVTTSTTTRTTTPRPTKAARKSSMSSRSRQKASSTERPYTRRGLGNVEKCWDCSTVTVQLVTATPMATPMSKRKLKIVKKPRNNRVTTKDPWVIELTKEPKEKWPSMQVTTKDHWNRFTIATRATTSRPQESRQVPKGKGLSKIDKNGKEIEENETAQKIGEKSKSTGKLTQAGVTVTPEPPEEHTDVSTNTKIDVKTKEYTKLTVSGKSSGSGRPDMILETKRTVKNGGVLTDLKGPLEMLNKAKNGWTHKENRPKIDCPESNVSPIEVAIVWIVTQFKHKSNASTELIEAIKEALSKFRSTLTARQMAHQPEPHADIADLGRELENTWTQLKDSGFLERAVAELALSDPQISGHEGIDTDAAARKIDELWREAMLASAVGQMTEPDPINRPMYDDVRGYEQPKREMPVNCHQFSLLCKLLRPFTK</sequence>
<feature type="compositionally biased region" description="Low complexity" evidence="1">
    <location>
        <begin position="130"/>
        <end position="160"/>
    </location>
</feature>
<feature type="compositionally biased region" description="Basic and acidic residues" evidence="1">
    <location>
        <begin position="269"/>
        <end position="278"/>
    </location>
</feature>
<organism evidence="3 4">
    <name type="scientific">Bursaphelenchus xylophilus</name>
    <name type="common">Pinewood nematode worm</name>
    <name type="synonym">Aphelenchoides xylophilus</name>
    <dbReference type="NCBI Taxonomy" id="6326"/>
    <lineage>
        <taxon>Eukaryota</taxon>
        <taxon>Metazoa</taxon>
        <taxon>Ecdysozoa</taxon>
        <taxon>Nematoda</taxon>
        <taxon>Chromadorea</taxon>
        <taxon>Rhabditida</taxon>
        <taxon>Tylenchina</taxon>
        <taxon>Tylenchomorpha</taxon>
        <taxon>Aphelenchoidea</taxon>
        <taxon>Aphelenchoididae</taxon>
        <taxon>Bursaphelenchus</taxon>
    </lineage>
</organism>
<feature type="region of interest" description="Disordered" evidence="1">
    <location>
        <begin position="130"/>
        <end position="168"/>
    </location>
</feature>
<keyword evidence="2" id="KW-0732">Signal</keyword>
<dbReference type="EMBL" id="CAJFCV020000005">
    <property type="protein sequence ID" value="CAG9121062.1"/>
    <property type="molecule type" value="Genomic_DNA"/>
</dbReference>
<gene>
    <name evidence="3" type="ORF">BXYJ_LOCUS10846</name>
</gene>
<dbReference type="Proteomes" id="UP000582659">
    <property type="component" value="Unassembled WGS sequence"/>
</dbReference>
<evidence type="ECO:0000256" key="2">
    <source>
        <dbReference type="SAM" id="SignalP"/>
    </source>
</evidence>
<dbReference type="AlphaFoldDB" id="A0A7I8XNS9"/>
<evidence type="ECO:0000313" key="4">
    <source>
        <dbReference type="Proteomes" id="UP000659654"/>
    </source>
</evidence>
<feature type="chain" id="PRO_5036400142" evidence="2">
    <location>
        <begin position="20"/>
        <end position="554"/>
    </location>
</feature>
<comment type="caution">
    <text evidence="3">The sequence shown here is derived from an EMBL/GenBank/DDBJ whole genome shotgun (WGS) entry which is preliminary data.</text>
</comment>
<evidence type="ECO:0000256" key="1">
    <source>
        <dbReference type="SAM" id="MobiDB-lite"/>
    </source>
</evidence>
<protein>
    <submittedName>
        <fullName evidence="3">(pine wood nematode) hypothetical protein</fullName>
    </submittedName>
</protein>
<dbReference type="OrthoDB" id="5873548at2759"/>
<evidence type="ECO:0000313" key="3">
    <source>
        <dbReference type="EMBL" id="CAD5230156.1"/>
    </source>
</evidence>